<comment type="similarity">
    <text evidence="1">Belongs to the glycerophosphoryl diester phosphodiesterase family.</text>
</comment>
<sequence>MKQILKGSIALILGVSSMTAWAAAEPANLGPRPLFLVNNMDESPLKTKLLSCSEGPFHRSDFSIGHRGAAMQFPEHTKESYLAAIQMGAGVVECDVTFTKDKALVCRHSQSDLHTTTDVLAHPDLAKKCSTPFKPANLATGEDAQAECRTSDFTLAEFRTLKGKMDGANPKATTVEEYMNGTPGWRTDLYSQSGTLMTHAESAALFKEHGVKVTPELKSAAVEMPFNGFSQEMYAQKLVDELKDAGFKPSETYLQSFNLDDVKYWIKETPKFGKQAVYLDDRVYEQADFVASAENMKELHDAGVNIIAPPLFALVDLDEKNELVASNYAKLAKDADLEIIAWTLERSGPLAQGGGWYYKSVTDGINNDGDMMKMLDVLAQDVGVMGVFSDWPATVTYYANCMDSDA</sequence>
<evidence type="ECO:0000256" key="2">
    <source>
        <dbReference type="ARBA" id="ARBA00012247"/>
    </source>
</evidence>
<dbReference type="SUPFAM" id="SSF51695">
    <property type="entry name" value="PLC-like phosphodiesterases"/>
    <property type="match status" value="1"/>
</dbReference>
<dbReference type="GO" id="GO:0006629">
    <property type="term" value="P:lipid metabolic process"/>
    <property type="evidence" value="ECO:0007669"/>
    <property type="project" value="InterPro"/>
</dbReference>
<evidence type="ECO:0000256" key="5">
    <source>
        <dbReference type="ARBA" id="ARBA00022801"/>
    </source>
</evidence>
<dbReference type="InterPro" id="IPR017946">
    <property type="entry name" value="PLC-like_Pdiesterase_TIM-brl"/>
</dbReference>
<dbReference type="Gene3D" id="3.20.20.190">
    <property type="entry name" value="Phosphatidylinositol (PI) phosphodiesterase"/>
    <property type="match status" value="1"/>
</dbReference>
<evidence type="ECO:0000313" key="10">
    <source>
        <dbReference type="Proteomes" id="UP000235533"/>
    </source>
</evidence>
<keyword evidence="3 7" id="KW-0732">Signal</keyword>
<dbReference type="EC" id="3.1.4.46" evidence="2"/>
<dbReference type="CDD" id="cd08560">
    <property type="entry name" value="GDPD_EcGlpQ_like_1"/>
    <property type="match status" value="1"/>
</dbReference>
<dbReference type="PANTHER" id="PTHR43620:SF7">
    <property type="entry name" value="GLYCEROPHOSPHODIESTER PHOSPHODIESTERASE GDPD5-RELATED"/>
    <property type="match status" value="1"/>
</dbReference>
<feature type="signal peptide" evidence="7">
    <location>
        <begin position="1"/>
        <end position="22"/>
    </location>
</feature>
<evidence type="ECO:0000259" key="8">
    <source>
        <dbReference type="PROSITE" id="PS51704"/>
    </source>
</evidence>
<accession>A0A2N7JVE8</accession>
<feature type="chain" id="PRO_5014789061" description="glycerophosphodiester phosphodiesterase" evidence="7">
    <location>
        <begin position="23"/>
        <end position="406"/>
    </location>
</feature>
<dbReference type="Proteomes" id="UP000235533">
    <property type="component" value="Unassembled WGS sequence"/>
</dbReference>
<reference evidence="10" key="1">
    <citation type="submission" date="2016-07" db="EMBL/GenBank/DDBJ databases">
        <title>Nontailed viruses are major unrecognized killers of bacteria in the ocean.</title>
        <authorList>
            <person name="Kauffman K."/>
            <person name="Hussain F."/>
            <person name="Yang J."/>
            <person name="Arevalo P."/>
            <person name="Brown J."/>
            <person name="Cutler M."/>
            <person name="Kelly L."/>
            <person name="Polz M.F."/>
        </authorList>
    </citation>
    <scope>NUCLEOTIDE SEQUENCE [LARGE SCALE GENOMIC DNA]</scope>
    <source>
        <strain evidence="10">10N.261.48.B5</strain>
    </source>
</reference>
<dbReference type="Pfam" id="PF03009">
    <property type="entry name" value="GDPD"/>
    <property type="match status" value="1"/>
</dbReference>
<dbReference type="InterPro" id="IPR030395">
    <property type="entry name" value="GP_PDE_dom"/>
</dbReference>
<evidence type="ECO:0000256" key="7">
    <source>
        <dbReference type="SAM" id="SignalP"/>
    </source>
</evidence>
<dbReference type="RefSeq" id="WP_102551290.1">
    <property type="nucleotide sequence ID" value="NZ_MCZF01000035.1"/>
</dbReference>
<proteinExistence type="inferred from homology"/>
<dbReference type="EMBL" id="MCZF01000035">
    <property type="protein sequence ID" value="PMM63648.1"/>
    <property type="molecule type" value="Genomic_DNA"/>
</dbReference>
<evidence type="ECO:0000256" key="3">
    <source>
        <dbReference type="ARBA" id="ARBA00022729"/>
    </source>
</evidence>
<keyword evidence="5" id="KW-0378">Hydrolase</keyword>
<gene>
    <name evidence="9" type="ORF">BCT54_18570</name>
</gene>
<name>A0A2N7JVE8_VIBSP</name>
<dbReference type="GO" id="GO:0008889">
    <property type="term" value="F:glycerophosphodiester phosphodiesterase activity"/>
    <property type="evidence" value="ECO:0007669"/>
    <property type="project" value="UniProtKB-EC"/>
</dbReference>
<keyword evidence="4" id="KW-0319">Glycerol metabolism</keyword>
<dbReference type="GO" id="GO:0006071">
    <property type="term" value="P:glycerol metabolic process"/>
    <property type="evidence" value="ECO:0007669"/>
    <property type="project" value="UniProtKB-KW"/>
</dbReference>
<evidence type="ECO:0000256" key="6">
    <source>
        <dbReference type="ARBA" id="ARBA00047512"/>
    </source>
</evidence>
<evidence type="ECO:0000313" key="9">
    <source>
        <dbReference type="EMBL" id="PMM63648.1"/>
    </source>
</evidence>
<feature type="domain" description="GP-PDE" evidence="8">
    <location>
        <begin position="61"/>
        <end position="377"/>
    </location>
</feature>
<dbReference type="PROSITE" id="PS51704">
    <property type="entry name" value="GP_PDE"/>
    <property type="match status" value="1"/>
</dbReference>
<protein>
    <recommendedName>
        <fullName evidence="2">glycerophosphodiester phosphodiesterase</fullName>
        <ecNumber evidence="2">3.1.4.46</ecNumber>
    </recommendedName>
</protein>
<dbReference type="AlphaFoldDB" id="A0A2N7JVE8"/>
<comment type="caution">
    <text evidence="9">The sequence shown here is derived from an EMBL/GenBank/DDBJ whole genome shotgun (WGS) entry which is preliminary data.</text>
</comment>
<dbReference type="PANTHER" id="PTHR43620">
    <property type="entry name" value="GLYCEROPHOSPHORYL DIESTER PHOSPHODIESTERASE"/>
    <property type="match status" value="1"/>
</dbReference>
<evidence type="ECO:0000256" key="1">
    <source>
        <dbReference type="ARBA" id="ARBA00007277"/>
    </source>
</evidence>
<evidence type="ECO:0000256" key="4">
    <source>
        <dbReference type="ARBA" id="ARBA00022798"/>
    </source>
</evidence>
<comment type="catalytic activity">
    <reaction evidence="6">
        <text>a sn-glycero-3-phosphodiester + H2O = an alcohol + sn-glycerol 3-phosphate + H(+)</text>
        <dbReference type="Rhea" id="RHEA:12969"/>
        <dbReference type="ChEBI" id="CHEBI:15377"/>
        <dbReference type="ChEBI" id="CHEBI:15378"/>
        <dbReference type="ChEBI" id="CHEBI:30879"/>
        <dbReference type="ChEBI" id="CHEBI:57597"/>
        <dbReference type="ChEBI" id="CHEBI:83408"/>
        <dbReference type="EC" id="3.1.4.46"/>
    </reaction>
</comment>
<organism evidence="9 10">
    <name type="scientific">Vibrio splendidus</name>
    <dbReference type="NCBI Taxonomy" id="29497"/>
    <lineage>
        <taxon>Bacteria</taxon>
        <taxon>Pseudomonadati</taxon>
        <taxon>Pseudomonadota</taxon>
        <taxon>Gammaproteobacteria</taxon>
        <taxon>Vibrionales</taxon>
        <taxon>Vibrionaceae</taxon>
        <taxon>Vibrio</taxon>
    </lineage>
</organism>